<evidence type="ECO:0000313" key="2">
    <source>
        <dbReference type="EMBL" id="MDO7877374.1"/>
    </source>
</evidence>
<proteinExistence type="predicted"/>
<feature type="transmembrane region" description="Helical" evidence="1">
    <location>
        <begin position="12"/>
        <end position="32"/>
    </location>
</feature>
<sequence length="101" mass="10933">MSTTNNTVSADWVKWVAGLALTLSGTAFGYAINTEHRQTATETTLEQHLADARETKAEINARLKATEDKQAAVLESINAVRVDVAAIRGALGIKRQQPIDQ</sequence>
<keyword evidence="1" id="KW-1133">Transmembrane helix</keyword>
<evidence type="ECO:0000313" key="3">
    <source>
        <dbReference type="Proteomes" id="UP001176429"/>
    </source>
</evidence>
<gene>
    <name evidence="2" type="ORF">Q5H93_21715</name>
</gene>
<keyword evidence="3" id="KW-1185">Reference proteome</keyword>
<organism evidence="2 3">
    <name type="scientific">Hymenobacter aranciens</name>
    <dbReference type="NCBI Taxonomy" id="3063996"/>
    <lineage>
        <taxon>Bacteria</taxon>
        <taxon>Pseudomonadati</taxon>
        <taxon>Bacteroidota</taxon>
        <taxon>Cytophagia</taxon>
        <taxon>Cytophagales</taxon>
        <taxon>Hymenobacteraceae</taxon>
        <taxon>Hymenobacter</taxon>
    </lineage>
</organism>
<accession>A0ABT9BI50</accession>
<comment type="caution">
    <text evidence="2">The sequence shown here is derived from an EMBL/GenBank/DDBJ whole genome shotgun (WGS) entry which is preliminary data.</text>
</comment>
<name>A0ABT9BI50_9BACT</name>
<dbReference type="Proteomes" id="UP001176429">
    <property type="component" value="Unassembled WGS sequence"/>
</dbReference>
<protein>
    <recommendedName>
        <fullName evidence="4">DUF2746 domain-containing protein</fullName>
    </recommendedName>
</protein>
<keyword evidence="1" id="KW-0812">Transmembrane</keyword>
<evidence type="ECO:0008006" key="4">
    <source>
        <dbReference type="Google" id="ProtNLM"/>
    </source>
</evidence>
<reference evidence="2" key="1">
    <citation type="submission" date="2023-07" db="EMBL/GenBank/DDBJ databases">
        <authorList>
            <person name="Kim M.K."/>
        </authorList>
    </citation>
    <scope>NUCLEOTIDE SEQUENCE</scope>
    <source>
        <strain evidence="2">ASUV-10-1</strain>
    </source>
</reference>
<dbReference type="EMBL" id="JAUQSY010000019">
    <property type="protein sequence ID" value="MDO7877374.1"/>
    <property type="molecule type" value="Genomic_DNA"/>
</dbReference>
<dbReference type="RefSeq" id="WP_305008803.1">
    <property type="nucleotide sequence ID" value="NZ_JAUQSY010000019.1"/>
</dbReference>
<evidence type="ECO:0000256" key="1">
    <source>
        <dbReference type="SAM" id="Phobius"/>
    </source>
</evidence>
<keyword evidence="1" id="KW-0472">Membrane</keyword>